<evidence type="ECO:0000256" key="6">
    <source>
        <dbReference type="ARBA" id="ARBA00022970"/>
    </source>
</evidence>
<evidence type="ECO:0000256" key="3">
    <source>
        <dbReference type="ARBA" id="ARBA00022448"/>
    </source>
</evidence>
<evidence type="ECO:0000313" key="13">
    <source>
        <dbReference type="EMBL" id="EXB62126.1"/>
    </source>
</evidence>
<name>W9R012_9ROSA</name>
<evidence type="ECO:0000313" key="14">
    <source>
        <dbReference type="Proteomes" id="UP000030645"/>
    </source>
</evidence>
<gene>
    <name evidence="13" type="ORF">L484_003355</name>
</gene>
<feature type="transmembrane region" description="Helical" evidence="11">
    <location>
        <begin position="329"/>
        <end position="349"/>
    </location>
</feature>
<evidence type="ECO:0000256" key="10">
    <source>
        <dbReference type="ARBA" id="ARBA00045588"/>
    </source>
</evidence>
<keyword evidence="6" id="KW-0029">Amino-acid transport</keyword>
<keyword evidence="7 11" id="KW-1133">Transmembrane helix</keyword>
<reference evidence="14" key="1">
    <citation type="submission" date="2013-01" db="EMBL/GenBank/DDBJ databases">
        <title>Draft Genome Sequence of a Mulberry Tree, Morus notabilis C.K. Schneid.</title>
        <authorList>
            <person name="He N."/>
            <person name="Zhao S."/>
        </authorList>
    </citation>
    <scope>NUCLEOTIDE SEQUENCE</scope>
</reference>
<evidence type="ECO:0000256" key="7">
    <source>
        <dbReference type="ARBA" id="ARBA00022989"/>
    </source>
</evidence>
<feature type="domain" description="Amino acid transporter transmembrane" evidence="12">
    <location>
        <begin position="31"/>
        <end position="475"/>
    </location>
</feature>
<proteinExistence type="inferred from homology"/>
<dbReference type="GO" id="GO:0015293">
    <property type="term" value="F:symporter activity"/>
    <property type="evidence" value="ECO:0007669"/>
    <property type="project" value="UniProtKB-KW"/>
</dbReference>
<evidence type="ECO:0000256" key="8">
    <source>
        <dbReference type="ARBA" id="ARBA00023136"/>
    </source>
</evidence>
<feature type="transmembrane region" description="Helical" evidence="11">
    <location>
        <begin position="185"/>
        <end position="209"/>
    </location>
</feature>
<keyword evidence="9" id="KW-0927">Auxin signaling pathway</keyword>
<comment type="function">
    <text evidence="10">Carrier protein involved in proton-driven auxin influx. Mediates the formation of auxin gradient from developing leaves (site of auxin biosynthesis) to tips by contributing to the loading of auxin in vascular tissues and facilitating acropetal (base to tip) auxin transport within inner tissues of the root apex, and basipetal (tip to base) auxin transport within outer tissues of the root apex. May be involved in lateral roots and nodules formation.</text>
</comment>
<feature type="transmembrane region" description="Helical" evidence="11">
    <location>
        <begin position="454"/>
        <end position="475"/>
    </location>
</feature>
<dbReference type="GO" id="GO:0009734">
    <property type="term" value="P:auxin-activated signaling pathway"/>
    <property type="evidence" value="ECO:0007669"/>
    <property type="project" value="UniProtKB-KW"/>
</dbReference>
<evidence type="ECO:0000259" key="12">
    <source>
        <dbReference type="Pfam" id="PF01490"/>
    </source>
</evidence>
<feature type="transmembrane region" description="Helical" evidence="11">
    <location>
        <begin position="287"/>
        <end position="309"/>
    </location>
</feature>
<dbReference type="STRING" id="981085.W9R012"/>
<keyword evidence="5" id="KW-0769">Symport</keyword>
<evidence type="ECO:0000256" key="1">
    <source>
        <dbReference type="ARBA" id="ARBA00004127"/>
    </source>
</evidence>
<dbReference type="EMBL" id="KE344439">
    <property type="protein sequence ID" value="EXB62126.1"/>
    <property type="molecule type" value="Genomic_DNA"/>
</dbReference>
<comment type="subcellular location">
    <subcellularLocation>
        <location evidence="1">Endomembrane system</location>
        <topology evidence="1">Multi-pass membrane protein</topology>
    </subcellularLocation>
</comment>
<sequence>MEFQRPANFAVETVETNDKTMFDDDGREKRTGTLVTASAHIITAVIGSGVLSLAWAIAQLGWIAGVTALILFSMITLYTSSLLTNFYRFPEPNSGKRNYTYMQAVESYLGGFKYKLCGVFQYGNLVGTSIGYTITTALSVGAIIQSNCHHKHGKAAKCSASTELSIVIFGILQILLSQIPNFHKLSGLSILAAAMSFTYSIIGVCLAITKIATGEANPKTSLTGVEVGVDVTSQQKIWRSFQALGNIAFAYAYSQVLIDIQASIILYGLLLDTLKSSPPENVVMKKATAVGVFVTTAFYMLCGILGYIAFGNDAPGNFLAGFGYFEPAWIVDFANACIVVHLLGAYQVFAQPVYRKMEDWSKEKWPESDFVVKEYSIGIPCLGTCNFNGFRAVWRTLYVILTCTLAIILPFFNDILGLLGAFVFWPLTVYFPLEMHIAQNKIPKYSRRWVGLNLLSGSCLIVSLLAAGGSIQGIITALKTYRPFKSVA</sequence>
<dbReference type="PANTHER" id="PTHR48017">
    <property type="entry name" value="OS05G0424000 PROTEIN-RELATED"/>
    <property type="match status" value="1"/>
</dbReference>
<dbReference type="GO" id="GO:0012505">
    <property type="term" value="C:endomembrane system"/>
    <property type="evidence" value="ECO:0007669"/>
    <property type="project" value="UniProtKB-SubCell"/>
</dbReference>
<evidence type="ECO:0000256" key="5">
    <source>
        <dbReference type="ARBA" id="ARBA00022847"/>
    </source>
</evidence>
<protein>
    <recommendedName>
        <fullName evidence="12">Amino acid transporter transmembrane domain-containing protein</fullName>
    </recommendedName>
</protein>
<dbReference type="InterPro" id="IPR013057">
    <property type="entry name" value="AA_transpt_TM"/>
</dbReference>
<organism evidence="13 14">
    <name type="scientific">Morus notabilis</name>
    <dbReference type="NCBI Taxonomy" id="981085"/>
    <lineage>
        <taxon>Eukaryota</taxon>
        <taxon>Viridiplantae</taxon>
        <taxon>Streptophyta</taxon>
        <taxon>Embryophyta</taxon>
        <taxon>Tracheophyta</taxon>
        <taxon>Spermatophyta</taxon>
        <taxon>Magnoliopsida</taxon>
        <taxon>eudicotyledons</taxon>
        <taxon>Gunneridae</taxon>
        <taxon>Pentapetalae</taxon>
        <taxon>rosids</taxon>
        <taxon>fabids</taxon>
        <taxon>Rosales</taxon>
        <taxon>Moraceae</taxon>
        <taxon>Moreae</taxon>
        <taxon>Morus</taxon>
    </lineage>
</organism>
<comment type="similarity">
    <text evidence="2">Belongs to the amino acid/polyamine transporter 2 family. Amino acid/auxin permease (AAAP) (TC 2.A.18.1) subfamily.</text>
</comment>
<feature type="transmembrane region" description="Helical" evidence="11">
    <location>
        <begin position="392"/>
        <end position="409"/>
    </location>
</feature>
<feature type="transmembrane region" description="Helical" evidence="11">
    <location>
        <begin position="34"/>
        <end position="57"/>
    </location>
</feature>
<evidence type="ECO:0000256" key="2">
    <source>
        <dbReference type="ARBA" id="ARBA00005590"/>
    </source>
</evidence>
<accession>W9R012</accession>
<feature type="transmembrane region" description="Helical" evidence="11">
    <location>
        <begin position="160"/>
        <end position="179"/>
    </location>
</feature>
<keyword evidence="3" id="KW-0813">Transport</keyword>
<keyword evidence="8 11" id="KW-0472">Membrane</keyword>
<feature type="transmembrane region" description="Helical" evidence="11">
    <location>
        <begin position="415"/>
        <end position="433"/>
    </location>
</feature>
<evidence type="ECO:0000256" key="11">
    <source>
        <dbReference type="SAM" id="Phobius"/>
    </source>
</evidence>
<dbReference type="Proteomes" id="UP000030645">
    <property type="component" value="Unassembled WGS sequence"/>
</dbReference>
<dbReference type="eggNOG" id="KOG1303">
    <property type="taxonomic scope" value="Eukaryota"/>
</dbReference>
<dbReference type="AlphaFoldDB" id="W9R012"/>
<evidence type="ECO:0000256" key="4">
    <source>
        <dbReference type="ARBA" id="ARBA00022692"/>
    </source>
</evidence>
<dbReference type="GO" id="GO:0006865">
    <property type="term" value="P:amino acid transport"/>
    <property type="evidence" value="ECO:0007669"/>
    <property type="project" value="UniProtKB-KW"/>
</dbReference>
<keyword evidence="4 11" id="KW-0812">Transmembrane</keyword>
<keyword evidence="14" id="KW-1185">Reference proteome</keyword>
<feature type="transmembrane region" description="Helical" evidence="11">
    <location>
        <begin position="63"/>
        <end position="87"/>
    </location>
</feature>
<evidence type="ECO:0000256" key="9">
    <source>
        <dbReference type="ARBA" id="ARBA00023294"/>
    </source>
</evidence>
<dbReference type="Pfam" id="PF01490">
    <property type="entry name" value="Aa_trans"/>
    <property type="match status" value="1"/>
</dbReference>